<comment type="catalytic activity">
    <reaction evidence="9">
        <text>(6R)-5,10-methenyltetrahydrofolate + H2O = (6R)-10-formyltetrahydrofolate + H(+)</text>
        <dbReference type="Rhea" id="RHEA:23700"/>
        <dbReference type="ChEBI" id="CHEBI:15377"/>
        <dbReference type="ChEBI" id="CHEBI:15378"/>
        <dbReference type="ChEBI" id="CHEBI:57455"/>
        <dbReference type="ChEBI" id="CHEBI:195366"/>
        <dbReference type="EC" id="3.5.4.9"/>
    </reaction>
</comment>
<dbReference type="SUPFAM" id="SSF53223">
    <property type="entry name" value="Aminoacid dehydrogenase-like, N-terminal domain"/>
    <property type="match status" value="1"/>
</dbReference>
<keyword evidence="5 9" id="KW-0521">NADP</keyword>
<keyword evidence="6 9" id="KW-0560">Oxidoreductase</keyword>
<comment type="subunit">
    <text evidence="9">Homodimer.</text>
</comment>
<proteinExistence type="inferred from homology"/>
<dbReference type="GO" id="GO:0004477">
    <property type="term" value="F:methenyltetrahydrofolate cyclohydrolase activity"/>
    <property type="evidence" value="ECO:0007669"/>
    <property type="project" value="UniProtKB-UniRule"/>
</dbReference>
<dbReference type="InterPro" id="IPR046346">
    <property type="entry name" value="Aminoacid_DH-like_N_sf"/>
</dbReference>
<dbReference type="GO" id="GO:0006164">
    <property type="term" value="P:purine nucleotide biosynthetic process"/>
    <property type="evidence" value="ECO:0007669"/>
    <property type="project" value="UniProtKB-KW"/>
</dbReference>
<keyword evidence="9" id="KW-0368">Histidine biosynthesis</keyword>
<comment type="pathway">
    <text evidence="1 9">One-carbon metabolism; tetrahydrofolate interconversion.</text>
</comment>
<dbReference type="PANTHER" id="PTHR48099">
    <property type="entry name" value="C-1-TETRAHYDROFOLATE SYNTHASE, CYTOPLASMIC-RELATED"/>
    <property type="match status" value="1"/>
</dbReference>
<evidence type="ECO:0000256" key="7">
    <source>
        <dbReference type="ARBA" id="ARBA00023167"/>
    </source>
</evidence>
<keyword evidence="9" id="KW-0028">Amino-acid biosynthesis</keyword>
<dbReference type="EMBL" id="LCIT01000002">
    <property type="protein sequence ID" value="KKT63627.1"/>
    <property type="molecule type" value="Genomic_DNA"/>
</dbReference>
<dbReference type="PATRIC" id="fig|1618648.3.peg.296"/>
<keyword evidence="8 9" id="KW-0511">Multifunctional enzyme</keyword>
<comment type="similarity">
    <text evidence="9">Belongs to the tetrahydrofolate dehydrogenase/cyclohydrolase family.</text>
</comment>
<dbReference type="PRINTS" id="PR00085">
    <property type="entry name" value="THFDHDRGNASE"/>
</dbReference>
<dbReference type="GO" id="GO:0000105">
    <property type="term" value="P:L-histidine biosynthetic process"/>
    <property type="evidence" value="ECO:0007669"/>
    <property type="project" value="UniProtKB-KW"/>
</dbReference>
<feature type="binding site" evidence="9">
    <location>
        <position position="236"/>
    </location>
    <ligand>
        <name>NADP(+)</name>
        <dbReference type="ChEBI" id="CHEBI:58349"/>
    </ligand>
</feature>
<organism evidence="12 13">
    <name type="scientific">Candidatus Giovannonibacteria bacterium GW2011_GWA2_44_26</name>
    <dbReference type="NCBI Taxonomy" id="1618648"/>
    <lineage>
        <taxon>Bacteria</taxon>
        <taxon>Candidatus Giovannoniibacteriota</taxon>
    </lineage>
</organism>
<dbReference type="AlphaFoldDB" id="A0A0G1L4X0"/>
<dbReference type="EC" id="1.5.1.5" evidence="9"/>
<dbReference type="Pfam" id="PF02882">
    <property type="entry name" value="THF_DHG_CYH_C"/>
    <property type="match status" value="1"/>
</dbReference>
<dbReference type="UniPathway" id="UPA00193"/>
<evidence type="ECO:0000256" key="6">
    <source>
        <dbReference type="ARBA" id="ARBA00023002"/>
    </source>
</evidence>
<evidence type="ECO:0000256" key="8">
    <source>
        <dbReference type="ARBA" id="ARBA00023268"/>
    </source>
</evidence>
<sequence length="284" mass="30434">MIIDGKKMAEEIKNSLKDEVSKIGKKIRLAVIQVGKNPVTEKFLEQKKLFGGAVGIDVRMYELPENVSTNQLREKLAEIVHIKENTGVIIQLPLPKQINPHTKLFGVGVNTQYILDGIIPEKDPDMLSSKSIGLFSSGRSKILPPIVGAIKYIFDRNNVDVKGKQVTVIGAGKLVGKPVATWLINQGAAVTIIDENTIDPTLHTMGADILISGVGEPNLITADMIKDGVIAIDCGTSEANGKVVGDLDPKIADKASLFTPVPGGVGPLTVAMLFKNLVELAKKS</sequence>
<dbReference type="InterPro" id="IPR020631">
    <property type="entry name" value="THF_DH/CycHdrlase_NAD-bd_dom"/>
</dbReference>
<feature type="domain" description="Tetrahydrofolate dehydrogenase/cyclohydrolase catalytic" evidence="10">
    <location>
        <begin position="3"/>
        <end position="123"/>
    </location>
</feature>
<evidence type="ECO:0000256" key="5">
    <source>
        <dbReference type="ARBA" id="ARBA00022857"/>
    </source>
</evidence>
<protein>
    <recommendedName>
        <fullName evidence="9">Bifunctional protein FolD</fullName>
    </recommendedName>
    <domain>
        <recommendedName>
            <fullName evidence="9">Methylenetetrahydrofolate dehydrogenase</fullName>
            <ecNumber evidence="9">1.5.1.5</ecNumber>
        </recommendedName>
    </domain>
    <domain>
        <recommendedName>
            <fullName evidence="9">Methenyltetrahydrofolate cyclohydrolase</fullName>
            <ecNumber evidence="9">3.5.4.9</ecNumber>
        </recommendedName>
    </domain>
</protein>
<dbReference type="InterPro" id="IPR000672">
    <property type="entry name" value="THF_DH/CycHdrlase"/>
</dbReference>
<evidence type="ECO:0000259" key="10">
    <source>
        <dbReference type="Pfam" id="PF00763"/>
    </source>
</evidence>
<dbReference type="GO" id="GO:0004488">
    <property type="term" value="F:methylenetetrahydrofolate dehydrogenase (NADP+) activity"/>
    <property type="evidence" value="ECO:0007669"/>
    <property type="project" value="UniProtKB-UniRule"/>
</dbReference>
<dbReference type="GO" id="GO:0035999">
    <property type="term" value="P:tetrahydrofolate interconversion"/>
    <property type="evidence" value="ECO:0007669"/>
    <property type="project" value="UniProtKB-UniRule"/>
</dbReference>
<comment type="caution">
    <text evidence="9">Lacks conserved residue(s) required for the propagation of feature annotation.</text>
</comment>
<evidence type="ECO:0000256" key="4">
    <source>
        <dbReference type="ARBA" id="ARBA00022801"/>
    </source>
</evidence>
<dbReference type="HAMAP" id="MF_01576">
    <property type="entry name" value="THF_DHG_CYH"/>
    <property type="match status" value="1"/>
</dbReference>
<dbReference type="PANTHER" id="PTHR48099:SF5">
    <property type="entry name" value="C-1-TETRAHYDROFOLATE SYNTHASE, CYTOPLASMIC"/>
    <property type="match status" value="1"/>
</dbReference>
<dbReference type="Gene3D" id="3.40.50.10860">
    <property type="entry name" value="Leucine Dehydrogenase, chain A, domain 1"/>
    <property type="match status" value="1"/>
</dbReference>
<feature type="domain" description="Tetrahydrofolate dehydrogenase/cyclohydrolase NAD(P)-binding" evidence="11">
    <location>
        <begin position="149"/>
        <end position="283"/>
    </location>
</feature>
<evidence type="ECO:0000256" key="1">
    <source>
        <dbReference type="ARBA" id="ARBA00004777"/>
    </source>
</evidence>
<evidence type="ECO:0000313" key="13">
    <source>
        <dbReference type="Proteomes" id="UP000033945"/>
    </source>
</evidence>
<evidence type="ECO:0000313" key="12">
    <source>
        <dbReference type="EMBL" id="KKT63627.1"/>
    </source>
</evidence>
<dbReference type="GO" id="GO:0009086">
    <property type="term" value="P:methionine biosynthetic process"/>
    <property type="evidence" value="ECO:0007669"/>
    <property type="project" value="UniProtKB-KW"/>
</dbReference>
<keyword evidence="3 9" id="KW-0658">Purine biosynthesis</keyword>
<dbReference type="CDD" id="cd01080">
    <property type="entry name" value="NAD_bind_m-THF_DH_Cyclohyd"/>
    <property type="match status" value="1"/>
</dbReference>
<dbReference type="Gene3D" id="3.40.50.720">
    <property type="entry name" value="NAD(P)-binding Rossmann-like Domain"/>
    <property type="match status" value="1"/>
</dbReference>
<dbReference type="GO" id="GO:0005829">
    <property type="term" value="C:cytosol"/>
    <property type="evidence" value="ECO:0007669"/>
    <property type="project" value="TreeGrafter"/>
</dbReference>
<comment type="caution">
    <text evidence="12">The sequence shown here is derived from an EMBL/GenBank/DDBJ whole genome shotgun (WGS) entry which is preliminary data.</text>
</comment>
<evidence type="ECO:0000256" key="2">
    <source>
        <dbReference type="ARBA" id="ARBA00022563"/>
    </source>
</evidence>
<dbReference type="Pfam" id="PF00763">
    <property type="entry name" value="THF_DHG_CYH"/>
    <property type="match status" value="1"/>
</dbReference>
<evidence type="ECO:0000259" key="11">
    <source>
        <dbReference type="Pfam" id="PF02882"/>
    </source>
</evidence>
<evidence type="ECO:0000256" key="9">
    <source>
        <dbReference type="HAMAP-Rule" id="MF_01576"/>
    </source>
</evidence>
<keyword evidence="7 9" id="KW-0486">Methionine biosynthesis</keyword>
<dbReference type="Proteomes" id="UP000033945">
    <property type="component" value="Unassembled WGS sequence"/>
</dbReference>
<comment type="catalytic activity">
    <reaction evidence="9">
        <text>(6R)-5,10-methylene-5,6,7,8-tetrahydrofolate + NADP(+) = (6R)-5,10-methenyltetrahydrofolate + NADPH</text>
        <dbReference type="Rhea" id="RHEA:22812"/>
        <dbReference type="ChEBI" id="CHEBI:15636"/>
        <dbReference type="ChEBI" id="CHEBI:57455"/>
        <dbReference type="ChEBI" id="CHEBI:57783"/>
        <dbReference type="ChEBI" id="CHEBI:58349"/>
        <dbReference type="EC" id="1.5.1.5"/>
    </reaction>
</comment>
<keyword evidence="2 9" id="KW-0554">One-carbon metabolism</keyword>
<evidence type="ECO:0000256" key="3">
    <source>
        <dbReference type="ARBA" id="ARBA00022755"/>
    </source>
</evidence>
<gene>
    <name evidence="9" type="primary">folD</name>
    <name evidence="12" type="ORF">UW55_C0002G0092</name>
</gene>
<comment type="function">
    <text evidence="9">Catalyzes the oxidation of 5,10-methylenetetrahydrofolate to 5,10-methenyltetrahydrofolate and then the hydrolysis of 5,10-methenyltetrahydrofolate to 10-formyltetrahydrofolate.</text>
</comment>
<feature type="binding site" evidence="9">
    <location>
        <begin position="170"/>
        <end position="172"/>
    </location>
    <ligand>
        <name>NADP(+)</name>
        <dbReference type="ChEBI" id="CHEBI:58349"/>
    </ligand>
</feature>
<dbReference type="SUPFAM" id="SSF51735">
    <property type="entry name" value="NAD(P)-binding Rossmann-fold domains"/>
    <property type="match status" value="1"/>
</dbReference>
<dbReference type="InterPro" id="IPR020630">
    <property type="entry name" value="THF_DH/CycHdrlase_cat_dom"/>
</dbReference>
<accession>A0A0G1L4X0</accession>
<dbReference type="InterPro" id="IPR036291">
    <property type="entry name" value="NAD(P)-bd_dom_sf"/>
</dbReference>
<keyword evidence="4 9" id="KW-0378">Hydrolase</keyword>
<reference evidence="12 13" key="1">
    <citation type="journal article" date="2015" name="Nature">
        <title>rRNA introns, odd ribosomes, and small enigmatic genomes across a large radiation of phyla.</title>
        <authorList>
            <person name="Brown C.T."/>
            <person name="Hug L.A."/>
            <person name="Thomas B.C."/>
            <person name="Sharon I."/>
            <person name="Castelle C.J."/>
            <person name="Singh A."/>
            <person name="Wilkins M.J."/>
            <person name="Williams K.H."/>
            <person name="Banfield J.F."/>
        </authorList>
    </citation>
    <scope>NUCLEOTIDE SEQUENCE [LARGE SCALE GENOMIC DNA]</scope>
</reference>
<name>A0A0G1L4X0_9BACT</name>
<dbReference type="EC" id="3.5.4.9" evidence="9"/>